<dbReference type="GO" id="GO:0032259">
    <property type="term" value="P:methylation"/>
    <property type="evidence" value="ECO:0007669"/>
    <property type="project" value="UniProtKB-KW"/>
</dbReference>
<dbReference type="Proteomes" id="UP000050360">
    <property type="component" value="Unassembled WGS sequence"/>
</dbReference>
<proteinExistence type="inferred from homology"/>
<gene>
    <name evidence="10" type="ORF">MPEBLZ_02652</name>
</gene>
<evidence type="ECO:0000256" key="2">
    <source>
        <dbReference type="ARBA" id="ARBA00008711"/>
    </source>
</evidence>
<dbReference type="Gene3D" id="1.10.10.10">
    <property type="entry name" value="Winged helix-like DNA-binding domain superfamily/Winged helix DNA-binding domain"/>
    <property type="match status" value="1"/>
</dbReference>
<reference evidence="10 11" key="1">
    <citation type="submission" date="2015-09" db="EMBL/GenBank/DDBJ databases">
        <title>A metagenomics-based metabolic model of nitrate-dependent anaerobic oxidation of methane by Methanoperedens-like archaea.</title>
        <authorList>
            <person name="Arshad A."/>
            <person name="Speth D.R."/>
            <person name="De Graaf R.M."/>
            <person name="Op Den Camp H.J."/>
            <person name="Jetten M.S."/>
            <person name="Welte C.U."/>
        </authorList>
    </citation>
    <scope>NUCLEOTIDE SEQUENCE [LARGE SCALE GENOMIC DNA]</scope>
</reference>
<evidence type="ECO:0000256" key="8">
    <source>
        <dbReference type="ARBA" id="ARBA00049348"/>
    </source>
</evidence>
<dbReference type="CDD" id="cd06445">
    <property type="entry name" value="ATase"/>
    <property type="match status" value="1"/>
</dbReference>
<evidence type="ECO:0000259" key="9">
    <source>
        <dbReference type="Pfam" id="PF01035"/>
    </source>
</evidence>
<dbReference type="PATRIC" id="fig|1719120.3.peg.2891"/>
<dbReference type="PROSITE" id="PS00374">
    <property type="entry name" value="MGMT"/>
    <property type="match status" value="1"/>
</dbReference>
<accession>A0A0N8KQQ7</accession>
<keyword evidence="7" id="KW-0234">DNA repair</keyword>
<dbReference type="EMBL" id="LKCM01000203">
    <property type="protein sequence ID" value="KPQ42810.1"/>
    <property type="molecule type" value="Genomic_DNA"/>
</dbReference>
<dbReference type="EC" id="2.1.1.63" evidence="3"/>
<evidence type="ECO:0000313" key="11">
    <source>
        <dbReference type="Proteomes" id="UP000050360"/>
    </source>
</evidence>
<dbReference type="SUPFAM" id="SSF46767">
    <property type="entry name" value="Methylated DNA-protein cysteine methyltransferase, C-terminal domain"/>
    <property type="match status" value="1"/>
</dbReference>
<evidence type="ECO:0000256" key="4">
    <source>
        <dbReference type="ARBA" id="ARBA00022603"/>
    </source>
</evidence>
<keyword evidence="5 10" id="KW-0808">Transferase</keyword>
<dbReference type="InterPro" id="IPR014048">
    <property type="entry name" value="MethylDNA_cys_MeTrfase_DNA-bd"/>
</dbReference>
<dbReference type="PANTHER" id="PTHR10815:SF13">
    <property type="entry name" value="METHYLATED-DNA--PROTEIN-CYSTEINE METHYLTRANSFERASE"/>
    <property type="match status" value="1"/>
</dbReference>
<comment type="catalytic activity">
    <reaction evidence="8">
        <text>a 6-O-methyl-2'-deoxyguanosine in DNA + L-cysteinyl-[protein] = S-methyl-L-cysteinyl-[protein] + a 2'-deoxyguanosine in DNA</text>
        <dbReference type="Rhea" id="RHEA:24000"/>
        <dbReference type="Rhea" id="RHEA-COMP:10131"/>
        <dbReference type="Rhea" id="RHEA-COMP:10132"/>
        <dbReference type="Rhea" id="RHEA-COMP:11367"/>
        <dbReference type="Rhea" id="RHEA-COMP:11368"/>
        <dbReference type="ChEBI" id="CHEBI:29950"/>
        <dbReference type="ChEBI" id="CHEBI:82612"/>
        <dbReference type="ChEBI" id="CHEBI:85445"/>
        <dbReference type="ChEBI" id="CHEBI:85448"/>
        <dbReference type="EC" id="2.1.1.63"/>
    </reaction>
</comment>
<dbReference type="GO" id="GO:0006281">
    <property type="term" value="P:DNA repair"/>
    <property type="evidence" value="ECO:0007669"/>
    <property type="project" value="UniProtKB-KW"/>
</dbReference>
<dbReference type="PANTHER" id="PTHR10815">
    <property type="entry name" value="METHYLATED-DNA--PROTEIN-CYSTEINE METHYLTRANSFERASE"/>
    <property type="match status" value="1"/>
</dbReference>
<dbReference type="GO" id="GO:0003908">
    <property type="term" value="F:methylated-DNA-[protein]-cysteine S-methyltransferase activity"/>
    <property type="evidence" value="ECO:0007669"/>
    <property type="project" value="UniProtKB-EC"/>
</dbReference>
<dbReference type="InterPro" id="IPR036388">
    <property type="entry name" value="WH-like_DNA-bd_sf"/>
</dbReference>
<name>A0A0N8KQQ7_9EURY</name>
<sequence length="154" mass="17617">MKYNTDVIFSKFLDRYIEIEYGTKLRSIRFVRPGKQRTEKKTHDAAFKLEHYFDGETIDFSLDVDISYLSPFEQKVLMETRKIKYGKTITYSELAEKIGSRAVRAVGNALGKNPIPIVIPCHRVVAKKGIGGYSEGIDIKTRLLELEQVNANNL</sequence>
<evidence type="ECO:0000256" key="3">
    <source>
        <dbReference type="ARBA" id="ARBA00011918"/>
    </source>
</evidence>
<evidence type="ECO:0000256" key="5">
    <source>
        <dbReference type="ARBA" id="ARBA00022679"/>
    </source>
</evidence>
<dbReference type="InterPro" id="IPR036217">
    <property type="entry name" value="MethylDNA_cys_MeTrfase_DNAb"/>
</dbReference>
<dbReference type="FunFam" id="1.10.10.10:FF:000214">
    <property type="entry name" value="Methylated-DNA--protein-cysteine methyltransferase"/>
    <property type="match status" value="1"/>
</dbReference>
<dbReference type="NCBIfam" id="TIGR00589">
    <property type="entry name" value="ogt"/>
    <property type="match status" value="1"/>
</dbReference>
<comment type="similarity">
    <text evidence="2">Belongs to the MGMT family.</text>
</comment>
<organism evidence="10 11">
    <name type="scientific">Candidatus Methanoperedens nitratireducens</name>
    <dbReference type="NCBI Taxonomy" id="1392998"/>
    <lineage>
        <taxon>Archaea</taxon>
        <taxon>Methanobacteriati</taxon>
        <taxon>Methanobacteriota</taxon>
        <taxon>Stenosarchaea group</taxon>
        <taxon>Methanomicrobia</taxon>
        <taxon>Methanosarcinales</taxon>
        <taxon>ANME-2 cluster</taxon>
        <taxon>Candidatus Methanoperedentaceae</taxon>
        <taxon>Candidatus Methanoperedens</taxon>
    </lineage>
</organism>
<evidence type="ECO:0000256" key="1">
    <source>
        <dbReference type="ARBA" id="ARBA00001286"/>
    </source>
</evidence>
<dbReference type="Pfam" id="PF01035">
    <property type="entry name" value="DNA_binding_1"/>
    <property type="match status" value="1"/>
</dbReference>
<evidence type="ECO:0000313" key="10">
    <source>
        <dbReference type="EMBL" id="KPQ42810.1"/>
    </source>
</evidence>
<comment type="caution">
    <text evidence="10">The sequence shown here is derived from an EMBL/GenBank/DDBJ whole genome shotgun (WGS) entry which is preliminary data.</text>
</comment>
<evidence type="ECO:0000256" key="7">
    <source>
        <dbReference type="ARBA" id="ARBA00023204"/>
    </source>
</evidence>
<comment type="catalytic activity">
    <reaction evidence="1">
        <text>a 4-O-methyl-thymidine in DNA + L-cysteinyl-[protein] = a thymidine in DNA + S-methyl-L-cysteinyl-[protein]</text>
        <dbReference type="Rhea" id="RHEA:53428"/>
        <dbReference type="Rhea" id="RHEA-COMP:10131"/>
        <dbReference type="Rhea" id="RHEA-COMP:10132"/>
        <dbReference type="Rhea" id="RHEA-COMP:13555"/>
        <dbReference type="Rhea" id="RHEA-COMP:13556"/>
        <dbReference type="ChEBI" id="CHEBI:29950"/>
        <dbReference type="ChEBI" id="CHEBI:82612"/>
        <dbReference type="ChEBI" id="CHEBI:137386"/>
        <dbReference type="ChEBI" id="CHEBI:137387"/>
        <dbReference type="EC" id="2.1.1.63"/>
    </reaction>
</comment>
<evidence type="ECO:0000256" key="6">
    <source>
        <dbReference type="ARBA" id="ARBA00022763"/>
    </source>
</evidence>
<dbReference type="InterPro" id="IPR001497">
    <property type="entry name" value="MethylDNA_cys_MeTrfase_AS"/>
</dbReference>
<feature type="domain" description="Methylated-DNA-[protein]-cysteine S-methyltransferase DNA binding" evidence="9">
    <location>
        <begin position="71"/>
        <end position="149"/>
    </location>
</feature>
<protein>
    <recommendedName>
        <fullName evidence="3">methylated-DNA--[protein]-cysteine S-methyltransferase</fullName>
        <ecNumber evidence="3">2.1.1.63</ecNumber>
    </recommendedName>
</protein>
<keyword evidence="6" id="KW-0227">DNA damage</keyword>
<dbReference type="AlphaFoldDB" id="A0A0N8KQQ7"/>
<keyword evidence="4 10" id="KW-0489">Methyltransferase</keyword>